<sequence length="345" mass="36133">MFQLQEIVDRLGGDLLGEPALAVARVATLEQAGEGDLAFLANRKYVAQARACAATALIVSPDAVEQMSGRSLIVTPDPYLYFARVAQLFSPPPAVQPGVHRLAAVACAVPGSVQVGPGASIEEGVELGEDVVIGPNCHVGRGTRIGRGTRLAANVTIYHDCVIGEDCILHAGVVIGADGFGFARERSGAWVKIPQVGRVLIGNDVEIGANTTIDRGALDDTVIGDGVKLDNLIQIAHNVRIGDHTIMAGCAGVAGSAQIGARCMIGGQAGISGHLNIADDVVVSAWTLVAKSIPKAGVYTSNLPLQTHGDWVRNFSHLRHLDALAKRVRHLEQQNNDGPKDRDPG</sequence>
<keyword evidence="4 7" id="KW-0677">Repeat</keyword>
<feature type="domain" description="UDP-3-O-[3-hydroxymyristoyl] glucosamine N-acyltransferase non-repeat region" evidence="8">
    <location>
        <begin position="22"/>
        <end position="88"/>
    </location>
</feature>
<comment type="catalytic activity">
    <reaction evidence="7">
        <text>a UDP-3-O-[(3R)-3-hydroxyacyl]-alpha-D-glucosamine + a (3R)-hydroxyacyl-[ACP] = a UDP-2-N,3-O-bis[(3R)-3-hydroxyacyl]-alpha-D-glucosamine + holo-[ACP] + H(+)</text>
        <dbReference type="Rhea" id="RHEA:53836"/>
        <dbReference type="Rhea" id="RHEA-COMP:9685"/>
        <dbReference type="Rhea" id="RHEA-COMP:9945"/>
        <dbReference type="ChEBI" id="CHEBI:15378"/>
        <dbReference type="ChEBI" id="CHEBI:64479"/>
        <dbReference type="ChEBI" id="CHEBI:78827"/>
        <dbReference type="ChEBI" id="CHEBI:137740"/>
        <dbReference type="ChEBI" id="CHEBI:137748"/>
        <dbReference type="EC" id="2.3.1.191"/>
    </reaction>
</comment>
<dbReference type="Gene3D" id="2.160.10.10">
    <property type="entry name" value="Hexapeptide repeat proteins"/>
    <property type="match status" value="1"/>
</dbReference>
<evidence type="ECO:0000256" key="5">
    <source>
        <dbReference type="ARBA" id="ARBA00023098"/>
    </source>
</evidence>
<reference evidence="10" key="1">
    <citation type="journal article" date="2019" name="Int. J. Syst. Evol. Microbiol.">
        <title>The Global Catalogue of Microorganisms (GCM) 10K type strain sequencing project: providing services to taxonomists for standard genome sequencing and annotation.</title>
        <authorList>
            <consortium name="The Broad Institute Genomics Platform"/>
            <consortium name="The Broad Institute Genome Sequencing Center for Infectious Disease"/>
            <person name="Wu L."/>
            <person name="Ma J."/>
        </authorList>
    </citation>
    <scope>NUCLEOTIDE SEQUENCE [LARGE SCALE GENOMIC DNA]</scope>
    <source>
        <strain evidence="10">CCUG 48884</strain>
    </source>
</reference>
<evidence type="ECO:0000259" key="8">
    <source>
        <dbReference type="Pfam" id="PF04613"/>
    </source>
</evidence>
<dbReference type="InterPro" id="IPR001451">
    <property type="entry name" value="Hexapep"/>
</dbReference>
<dbReference type="Gene3D" id="3.40.1390.10">
    <property type="entry name" value="MurE/MurF, N-terminal domain"/>
    <property type="match status" value="1"/>
</dbReference>
<dbReference type="GO" id="GO:0103118">
    <property type="term" value="F:UDP-3-O-[(3R)-3-hydroxyacyl]-glucosamine N-acyltransferase activity"/>
    <property type="evidence" value="ECO:0007669"/>
    <property type="project" value="UniProtKB-EC"/>
</dbReference>
<feature type="active site" description="Proton acceptor" evidence="7">
    <location>
        <position position="237"/>
    </location>
</feature>
<keyword evidence="5 7" id="KW-0443">Lipid metabolism</keyword>
<evidence type="ECO:0000256" key="1">
    <source>
        <dbReference type="ARBA" id="ARBA00022516"/>
    </source>
</evidence>
<organism evidence="9 10">
    <name type="scientific">Thauera mechernichensis</name>
    <dbReference type="NCBI Taxonomy" id="82788"/>
    <lineage>
        <taxon>Bacteria</taxon>
        <taxon>Pseudomonadati</taxon>
        <taxon>Pseudomonadota</taxon>
        <taxon>Betaproteobacteria</taxon>
        <taxon>Rhodocyclales</taxon>
        <taxon>Zoogloeaceae</taxon>
        <taxon>Thauera</taxon>
    </lineage>
</organism>
<keyword evidence="6 7" id="KW-0012">Acyltransferase</keyword>
<keyword evidence="10" id="KW-1185">Reference proteome</keyword>
<dbReference type="NCBIfam" id="TIGR01853">
    <property type="entry name" value="lipid_A_lpxD"/>
    <property type="match status" value="1"/>
</dbReference>
<comment type="pathway">
    <text evidence="7">Bacterial outer membrane biogenesis; LPS lipid A biosynthesis.</text>
</comment>
<dbReference type="InterPro" id="IPR020573">
    <property type="entry name" value="UDP_GlcNAc_AcTrfase_non-rep"/>
</dbReference>
<keyword evidence="2 7" id="KW-0441">Lipid A biosynthesis</keyword>
<evidence type="ECO:0000256" key="4">
    <source>
        <dbReference type="ARBA" id="ARBA00022737"/>
    </source>
</evidence>
<dbReference type="PROSITE" id="PS00101">
    <property type="entry name" value="HEXAPEP_TRANSFERASES"/>
    <property type="match status" value="1"/>
</dbReference>
<evidence type="ECO:0000256" key="3">
    <source>
        <dbReference type="ARBA" id="ARBA00022679"/>
    </source>
</evidence>
<gene>
    <name evidence="7 9" type="primary">lpxD</name>
    <name evidence="9" type="ORF">ACFQ4M_07290</name>
</gene>
<comment type="similarity">
    <text evidence="7">Belongs to the transferase hexapeptide repeat family. LpxD subfamily.</text>
</comment>
<dbReference type="CDD" id="cd03352">
    <property type="entry name" value="LbH_LpxD"/>
    <property type="match status" value="1"/>
</dbReference>
<comment type="function">
    <text evidence="7">Catalyzes the N-acylation of UDP-3-O-acylglucosamine using 3-hydroxyacyl-ACP as the acyl donor. Is involved in the biosynthesis of lipid A, a phosphorylated glycolipid that anchors the lipopolysaccharide to the outer membrane of the cell.</text>
</comment>
<dbReference type="Gene3D" id="1.20.5.170">
    <property type="match status" value="1"/>
</dbReference>
<keyword evidence="3 7" id="KW-0808">Transferase</keyword>
<dbReference type="EC" id="2.3.1.191" evidence="7"/>
<dbReference type="HAMAP" id="MF_00523">
    <property type="entry name" value="LpxD"/>
    <property type="match status" value="1"/>
</dbReference>
<dbReference type="PANTHER" id="PTHR43378:SF2">
    <property type="entry name" value="UDP-3-O-ACYLGLUCOSAMINE N-ACYLTRANSFERASE 1, MITOCHONDRIAL-RELATED"/>
    <property type="match status" value="1"/>
</dbReference>
<protein>
    <recommendedName>
        <fullName evidence="7">UDP-3-O-acylglucosamine N-acyltransferase</fullName>
        <ecNumber evidence="7">2.3.1.191</ecNumber>
    </recommendedName>
</protein>
<dbReference type="NCBIfam" id="NF002060">
    <property type="entry name" value="PRK00892.1"/>
    <property type="match status" value="1"/>
</dbReference>
<comment type="caution">
    <text evidence="9">The sequence shown here is derived from an EMBL/GenBank/DDBJ whole genome shotgun (WGS) entry which is preliminary data.</text>
</comment>
<evidence type="ECO:0000313" key="9">
    <source>
        <dbReference type="EMBL" id="MFD1263386.1"/>
    </source>
</evidence>
<evidence type="ECO:0000313" key="10">
    <source>
        <dbReference type="Proteomes" id="UP001597158"/>
    </source>
</evidence>
<evidence type="ECO:0000256" key="7">
    <source>
        <dbReference type="HAMAP-Rule" id="MF_00523"/>
    </source>
</evidence>
<dbReference type="Pfam" id="PF04613">
    <property type="entry name" value="LpxD"/>
    <property type="match status" value="1"/>
</dbReference>
<dbReference type="PANTHER" id="PTHR43378">
    <property type="entry name" value="UDP-3-O-ACYLGLUCOSAMINE N-ACYLTRANSFERASE"/>
    <property type="match status" value="1"/>
</dbReference>
<keyword evidence="1 7" id="KW-0444">Lipid biosynthesis</keyword>
<dbReference type="EMBL" id="JBHTMC010000013">
    <property type="protein sequence ID" value="MFD1263386.1"/>
    <property type="molecule type" value="Genomic_DNA"/>
</dbReference>
<evidence type="ECO:0000256" key="6">
    <source>
        <dbReference type="ARBA" id="ARBA00023315"/>
    </source>
</evidence>
<accession>A0ABW3WC56</accession>
<dbReference type="SUPFAM" id="SSF51161">
    <property type="entry name" value="Trimeric LpxA-like enzymes"/>
    <property type="match status" value="1"/>
</dbReference>
<evidence type="ECO:0000256" key="2">
    <source>
        <dbReference type="ARBA" id="ARBA00022556"/>
    </source>
</evidence>
<dbReference type="InterPro" id="IPR011004">
    <property type="entry name" value="Trimer_LpxA-like_sf"/>
</dbReference>
<proteinExistence type="inferred from homology"/>
<comment type="subunit">
    <text evidence="7">Homotrimer.</text>
</comment>
<dbReference type="InterPro" id="IPR007691">
    <property type="entry name" value="LpxD"/>
</dbReference>
<dbReference type="Pfam" id="PF14602">
    <property type="entry name" value="Hexapep_2"/>
    <property type="match status" value="1"/>
</dbReference>
<dbReference type="RefSeq" id="WP_277833214.1">
    <property type="nucleotide sequence ID" value="NZ_JARQZE010000007.1"/>
</dbReference>
<name>A0ABW3WC56_9RHOO</name>
<dbReference type="Pfam" id="PF00132">
    <property type="entry name" value="Hexapep"/>
    <property type="match status" value="3"/>
</dbReference>
<dbReference type="Proteomes" id="UP001597158">
    <property type="component" value="Unassembled WGS sequence"/>
</dbReference>
<dbReference type="InterPro" id="IPR018357">
    <property type="entry name" value="Hexapep_transf_CS"/>
</dbReference>